<dbReference type="Proteomes" id="UP000018001">
    <property type="component" value="Unassembled WGS sequence"/>
</dbReference>
<dbReference type="PANTHER" id="PTHR38797">
    <property type="entry name" value="NUCLEAR PORE COMPLEX PROTEIN NUP85-RELATED"/>
    <property type="match status" value="1"/>
</dbReference>
<accession>V5GF03</accession>
<evidence type="ECO:0000313" key="1">
    <source>
        <dbReference type="EMBL" id="GAD99532.1"/>
    </source>
</evidence>
<dbReference type="InterPro" id="IPR022085">
    <property type="entry name" value="OpdG"/>
</dbReference>
<dbReference type="AlphaFoldDB" id="V5GF03"/>
<sequence>MEHYHYVPTLISWTSRQARRFTGLPIKTTCAITDQGKPRKQYDMQIWKDLPCLAWDFREEWDDLSIPSGPPDQRQKAISSVINLNRFTALLMATEEPVFDYHFFALIAFSDALEIPPEELLDKCLDSVVPAAAAWIEILGEEIYEWDDAMNTRGPLWIGQRRFCEERWSFWHKRFMELAHMDEGIGEAARTAARKAAEIMEDIQNWDVEE</sequence>
<dbReference type="InterPro" id="IPR053204">
    <property type="entry name" value="Oxopyrrolidines_Biosynth-assoc"/>
</dbReference>
<dbReference type="OrthoDB" id="3350591at2759"/>
<dbReference type="HOGENOM" id="CLU_1309949_0_0_1"/>
<proteinExistence type="predicted"/>
<dbReference type="InParanoid" id="V5GF03"/>
<evidence type="ECO:0000313" key="2">
    <source>
        <dbReference type="Proteomes" id="UP000018001"/>
    </source>
</evidence>
<dbReference type="PANTHER" id="PTHR38797:SF4">
    <property type="entry name" value="NUCLEAR PORE COMPLEX PROTEIN NUP85"/>
    <property type="match status" value="1"/>
</dbReference>
<gene>
    <name evidence="1" type="ORF">PVAR5_8247</name>
</gene>
<reference evidence="2" key="1">
    <citation type="journal article" date="2014" name="Genome Announc.">
        <title>Draft genome sequence of the formaldehyde-resistant fungus Byssochlamys spectabilis No. 5 (anamorph Paecilomyces variotii No. 5) (NBRC109023).</title>
        <authorList>
            <person name="Oka T."/>
            <person name="Ekino K."/>
            <person name="Fukuda K."/>
            <person name="Nomura Y."/>
        </authorList>
    </citation>
    <scope>NUCLEOTIDE SEQUENCE [LARGE SCALE GENOMIC DNA]</scope>
    <source>
        <strain evidence="2">No. 5 / NBRC 109023</strain>
    </source>
</reference>
<protein>
    <submittedName>
        <fullName evidence="1">Uncharacterized protein</fullName>
    </submittedName>
</protein>
<name>V5GF03_BYSSN</name>
<dbReference type="Pfam" id="PF12311">
    <property type="entry name" value="DUF3632"/>
    <property type="match status" value="1"/>
</dbReference>
<dbReference type="EMBL" id="BAUL01000302">
    <property type="protein sequence ID" value="GAD99532.1"/>
    <property type="molecule type" value="Genomic_DNA"/>
</dbReference>
<comment type="caution">
    <text evidence="1">The sequence shown here is derived from an EMBL/GenBank/DDBJ whole genome shotgun (WGS) entry which is preliminary data.</text>
</comment>
<keyword evidence="2" id="KW-1185">Reference proteome</keyword>
<organism evidence="1 2">
    <name type="scientific">Byssochlamys spectabilis (strain No. 5 / NBRC 109023)</name>
    <name type="common">Paecilomyces variotii</name>
    <dbReference type="NCBI Taxonomy" id="1356009"/>
    <lineage>
        <taxon>Eukaryota</taxon>
        <taxon>Fungi</taxon>
        <taxon>Dikarya</taxon>
        <taxon>Ascomycota</taxon>
        <taxon>Pezizomycotina</taxon>
        <taxon>Eurotiomycetes</taxon>
        <taxon>Eurotiomycetidae</taxon>
        <taxon>Eurotiales</taxon>
        <taxon>Thermoascaceae</taxon>
        <taxon>Paecilomyces</taxon>
    </lineage>
</organism>
<dbReference type="eggNOG" id="ENOG502S7Q5">
    <property type="taxonomic scope" value="Eukaryota"/>
</dbReference>